<evidence type="ECO:0000313" key="9">
    <source>
        <dbReference type="Proteomes" id="UP000239907"/>
    </source>
</evidence>
<dbReference type="InterPro" id="IPR000100">
    <property type="entry name" value="RNase_P"/>
</dbReference>
<dbReference type="OrthoDB" id="9810867at2"/>
<evidence type="ECO:0000256" key="2">
    <source>
        <dbReference type="ARBA" id="ARBA00022722"/>
    </source>
</evidence>
<evidence type="ECO:0000256" key="6">
    <source>
        <dbReference type="HAMAP-Rule" id="MF_00227"/>
    </source>
</evidence>
<dbReference type="GO" id="GO:0030677">
    <property type="term" value="C:ribonuclease P complex"/>
    <property type="evidence" value="ECO:0007669"/>
    <property type="project" value="TreeGrafter"/>
</dbReference>
<keyword evidence="5 6" id="KW-0694">RNA-binding</keyword>
<evidence type="ECO:0000256" key="5">
    <source>
        <dbReference type="ARBA" id="ARBA00022884"/>
    </source>
</evidence>
<comment type="catalytic activity">
    <reaction evidence="6">
        <text>Endonucleolytic cleavage of RNA, removing 5'-extranucleotides from tRNA precursor.</text>
        <dbReference type="EC" id="3.1.26.5"/>
    </reaction>
</comment>
<accession>A0A2S7TYK9</accession>
<dbReference type="AlphaFoldDB" id="A0A2S7TYK9"/>
<keyword evidence="4 6" id="KW-0378">Hydrolase</keyword>
<dbReference type="GO" id="GO:0000049">
    <property type="term" value="F:tRNA binding"/>
    <property type="evidence" value="ECO:0007669"/>
    <property type="project" value="UniProtKB-UniRule"/>
</dbReference>
<organism evidence="8 9">
    <name type="scientific">Rubritalea profundi</name>
    <dbReference type="NCBI Taxonomy" id="1658618"/>
    <lineage>
        <taxon>Bacteria</taxon>
        <taxon>Pseudomonadati</taxon>
        <taxon>Verrucomicrobiota</taxon>
        <taxon>Verrucomicrobiia</taxon>
        <taxon>Verrucomicrobiales</taxon>
        <taxon>Rubritaleaceae</taxon>
        <taxon>Rubritalea</taxon>
    </lineage>
</organism>
<keyword evidence="9" id="KW-1185">Reference proteome</keyword>
<name>A0A2S7TYK9_9BACT</name>
<dbReference type="PANTHER" id="PTHR33992:SF1">
    <property type="entry name" value="RIBONUCLEASE P PROTEIN COMPONENT"/>
    <property type="match status" value="1"/>
</dbReference>
<dbReference type="InterPro" id="IPR020568">
    <property type="entry name" value="Ribosomal_Su5_D2-typ_SF"/>
</dbReference>
<dbReference type="GO" id="GO:0004526">
    <property type="term" value="F:ribonuclease P activity"/>
    <property type="evidence" value="ECO:0007669"/>
    <property type="project" value="UniProtKB-UniRule"/>
</dbReference>
<comment type="function">
    <text evidence="6">RNaseP catalyzes the removal of the 5'-leader sequence from pre-tRNA to produce the mature 5'-terminus. It can also cleave other RNA substrates such as 4.5S RNA. The protein component plays an auxiliary but essential role in vivo by binding to the 5'-leader sequence and broadening the substrate specificity of the ribozyme.</text>
</comment>
<evidence type="ECO:0000256" key="3">
    <source>
        <dbReference type="ARBA" id="ARBA00022759"/>
    </source>
</evidence>
<comment type="subunit">
    <text evidence="6">Consists of a catalytic RNA component (M1 or rnpB) and a protein subunit.</text>
</comment>
<comment type="caution">
    <text evidence="8">The sequence shown here is derived from an EMBL/GenBank/DDBJ whole genome shotgun (WGS) entry which is preliminary data.</text>
</comment>
<dbReference type="EC" id="3.1.26.5" evidence="6 7"/>
<keyword evidence="3 6" id="KW-0255">Endonuclease</keyword>
<evidence type="ECO:0000256" key="1">
    <source>
        <dbReference type="ARBA" id="ARBA00022694"/>
    </source>
</evidence>
<dbReference type="GO" id="GO:0042781">
    <property type="term" value="F:3'-tRNA processing endoribonuclease activity"/>
    <property type="evidence" value="ECO:0007669"/>
    <property type="project" value="TreeGrafter"/>
</dbReference>
<dbReference type="PANTHER" id="PTHR33992">
    <property type="entry name" value="RIBONUCLEASE P PROTEIN COMPONENT"/>
    <property type="match status" value="1"/>
</dbReference>
<gene>
    <name evidence="6" type="primary">rnpA</name>
    <name evidence="8" type="ORF">BSZ32_01525</name>
</gene>
<keyword evidence="2 6" id="KW-0540">Nuclease</keyword>
<dbReference type="SUPFAM" id="SSF54211">
    <property type="entry name" value="Ribosomal protein S5 domain 2-like"/>
    <property type="match status" value="1"/>
</dbReference>
<dbReference type="InterPro" id="IPR014721">
    <property type="entry name" value="Ribsml_uS5_D2-typ_fold_subgr"/>
</dbReference>
<dbReference type="RefSeq" id="WP_105041784.1">
    <property type="nucleotide sequence ID" value="NZ_MQWA01000001.1"/>
</dbReference>
<proteinExistence type="inferred from homology"/>
<protein>
    <recommendedName>
        <fullName evidence="6 7">Ribonuclease P protein component</fullName>
        <shortName evidence="6">RNase P protein</shortName>
        <shortName evidence="6">RNaseP protein</shortName>
        <ecNumber evidence="6 7">3.1.26.5</ecNumber>
    </recommendedName>
    <alternativeName>
        <fullName evidence="6">Protein C5</fullName>
    </alternativeName>
</protein>
<dbReference type="Proteomes" id="UP000239907">
    <property type="component" value="Unassembled WGS sequence"/>
</dbReference>
<evidence type="ECO:0000256" key="7">
    <source>
        <dbReference type="NCBIfam" id="TIGR00188"/>
    </source>
</evidence>
<evidence type="ECO:0000256" key="4">
    <source>
        <dbReference type="ARBA" id="ARBA00022801"/>
    </source>
</evidence>
<reference evidence="8 9" key="1">
    <citation type="submission" date="2016-12" db="EMBL/GenBank/DDBJ databases">
        <title>Study of bacterial adaptation to deep sea.</title>
        <authorList>
            <person name="Song J."/>
            <person name="Yoshizawa S."/>
            <person name="Kogure K."/>
        </authorList>
    </citation>
    <scope>NUCLEOTIDE SEQUENCE [LARGE SCALE GENOMIC DNA]</scope>
    <source>
        <strain evidence="8 9">SAORIC-165</strain>
    </source>
</reference>
<evidence type="ECO:0000313" key="8">
    <source>
        <dbReference type="EMBL" id="PQJ27301.1"/>
    </source>
</evidence>
<keyword evidence="1 6" id="KW-0819">tRNA processing</keyword>
<comment type="similarity">
    <text evidence="6">Belongs to the RnpA family.</text>
</comment>
<dbReference type="Gene3D" id="3.30.230.10">
    <property type="match status" value="1"/>
</dbReference>
<dbReference type="Pfam" id="PF00825">
    <property type="entry name" value="Ribonuclease_P"/>
    <property type="match status" value="1"/>
</dbReference>
<dbReference type="HAMAP" id="MF_00227">
    <property type="entry name" value="RNase_P"/>
    <property type="match status" value="1"/>
</dbReference>
<dbReference type="NCBIfam" id="TIGR00188">
    <property type="entry name" value="rnpA"/>
    <property type="match status" value="1"/>
</dbReference>
<dbReference type="EMBL" id="MQWA01000001">
    <property type="protein sequence ID" value="PQJ27301.1"/>
    <property type="molecule type" value="Genomic_DNA"/>
</dbReference>
<dbReference type="GO" id="GO:0001682">
    <property type="term" value="P:tRNA 5'-leader removal"/>
    <property type="evidence" value="ECO:0007669"/>
    <property type="project" value="UniProtKB-UniRule"/>
</dbReference>
<sequence>MRLPRKFSISHRSEFARVREHGKSRPGRYLVVSVLRSDELDHFKYGLITTKKVGKAHQRNYFRRVFRSIMQNHGELICDDYYIVTIARWRASEASYEELEREWLKLARKLGVLKTELS</sequence>